<evidence type="ECO:0000313" key="2">
    <source>
        <dbReference type="Proteomes" id="UP000225215"/>
    </source>
</evidence>
<reference evidence="1 2" key="1">
    <citation type="journal article" date="2017" name="Sci. Rep.">
        <title>Characterization and diversity of phages infecting Aeromonas salmonicida subsp. salmonicida.</title>
        <authorList>
            <person name="Vincent A.T."/>
            <person name="Paquet V.E."/>
            <person name="Bernatchez A."/>
            <person name="Tremblay D.M."/>
            <person name="Moineau S."/>
            <person name="Charette S.J."/>
        </authorList>
    </citation>
    <scope>NUCLEOTIDE SEQUENCE [LARGE SCALE GENOMIC DNA]</scope>
</reference>
<proteinExistence type="predicted"/>
<dbReference type="Proteomes" id="UP000225215">
    <property type="component" value="Segment"/>
</dbReference>
<sequence>MNTKLFVFKSVEAFDDYRKKCNWQYRCSWFMDPCEPFEMIWDGQDYTLLKPSLELRNEFLMDEVYAFNDETHMNMFVMPYEDCDVVSKTDTNEVLLQAVKELSMEVKNLTEIVQEIRFTVGNL</sequence>
<dbReference type="EMBL" id="KY290955">
    <property type="protein sequence ID" value="APU01772.1"/>
    <property type="molecule type" value="Genomic_DNA"/>
</dbReference>
<protein>
    <submittedName>
        <fullName evidence="1">Uncharacterized protein</fullName>
    </submittedName>
</protein>
<evidence type="ECO:0000313" key="1">
    <source>
        <dbReference type="EMBL" id="APU01772.1"/>
    </source>
</evidence>
<accession>A0A219YCV4</accession>
<organism evidence="1 2">
    <name type="scientific">Aeromonas phage 65.2</name>
    <dbReference type="NCBI Taxonomy" id="1932896"/>
    <lineage>
        <taxon>Viruses</taxon>
        <taxon>Duplodnaviria</taxon>
        <taxon>Heunggongvirae</taxon>
        <taxon>Uroviricota</taxon>
        <taxon>Caudoviricetes</taxon>
        <taxon>Pantevenvirales</taxon>
        <taxon>Straboviridae</taxon>
        <taxon>Emmerichvirinae</taxon>
        <taxon>Ishigurovirus</taxon>
        <taxon>Ishigurovirus osborne</taxon>
    </lineage>
</organism>
<name>A0A219YCV4_9CAUD</name>